<organism evidence="1">
    <name type="scientific">Loa loa</name>
    <name type="common">Eye worm</name>
    <name type="synonym">Filaria loa</name>
    <dbReference type="NCBI Taxonomy" id="7209"/>
    <lineage>
        <taxon>Eukaryota</taxon>
        <taxon>Metazoa</taxon>
        <taxon>Ecdysozoa</taxon>
        <taxon>Nematoda</taxon>
        <taxon>Chromadorea</taxon>
        <taxon>Rhabditida</taxon>
        <taxon>Spirurina</taxon>
        <taxon>Spiruromorpha</taxon>
        <taxon>Filarioidea</taxon>
        <taxon>Onchocercidae</taxon>
        <taxon>Loa</taxon>
    </lineage>
</organism>
<reference evidence="1" key="1">
    <citation type="submission" date="2012-04" db="EMBL/GenBank/DDBJ databases">
        <title>The Genome Sequence of Loa loa.</title>
        <authorList>
            <consortium name="The Broad Institute Genome Sequencing Platform"/>
            <consortium name="Broad Institute Genome Sequencing Center for Infectious Disease"/>
            <person name="Nutman T.B."/>
            <person name="Fink D.L."/>
            <person name="Russ C."/>
            <person name="Young S."/>
            <person name="Zeng Q."/>
            <person name="Gargeya S."/>
            <person name="Alvarado L."/>
            <person name="Berlin A."/>
            <person name="Chapman S.B."/>
            <person name="Chen Z."/>
            <person name="Freedman E."/>
            <person name="Gellesch M."/>
            <person name="Goldberg J."/>
            <person name="Griggs A."/>
            <person name="Gujja S."/>
            <person name="Heilman E.R."/>
            <person name="Heiman D."/>
            <person name="Howarth C."/>
            <person name="Mehta T."/>
            <person name="Neiman D."/>
            <person name="Pearson M."/>
            <person name="Roberts A."/>
            <person name="Saif S."/>
            <person name="Shea T."/>
            <person name="Shenoy N."/>
            <person name="Sisk P."/>
            <person name="Stolte C."/>
            <person name="Sykes S."/>
            <person name="White J."/>
            <person name="Yandava C."/>
            <person name="Haas B."/>
            <person name="Henn M.R."/>
            <person name="Nusbaum C."/>
            <person name="Birren B."/>
        </authorList>
    </citation>
    <scope>NUCLEOTIDE SEQUENCE [LARGE SCALE GENOMIC DNA]</scope>
</reference>
<gene>
    <name evidence="1" type="ORF">LOAG_02080</name>
</gene>
<dbReference type="GeneID" id="9939462"/>
<dbReference type="InParanoid" id="A0A1S0U895"/>
<dbReference type="EMBL" id="JH712066">
    <property type="protein sequence ID" value="EFO26405.1"/>
    <property type="molecule type" value="Genomic_DNA"/>
</dbReference>
<sequence length="81" mass="9040">MVLAESLLRFVCQSLDGWPAHSARGHFVSDPSVKTSLAGYIPWRRHKTLPAWLAALIMARKRARGEMNSISTLDCPLLHAK</sequence>
<accession>A0A1S0U895</accession>
<dbReference type="KEGG" id="loa:LOAG_02080"/>
<protein>
    <submittedName>
        <fullName evidence="1">Uncharacterized protein</fullName>
    </submittedName>
</protein>
<dbReference type="AlphaFoldDB" id="A0A1S0U895"/>
<evidence type="ECO:0000313" key="1">
    <source>
        <dbReference type="EMBL" id="EFO26405.1"/>
    </source>
</evidence>
<dbReference type="RefSeq" id="XP_003137666.1">
    <property type="nucleotide sequence ID" value="XM_003137618.1"/>
</dbReference>
<name>A0A1S0U895_LOALO</name>
<dbReference type="CTD" id="9939462"/>
<proteinExistence type="predicted"/>